<dbReference type="PANTHER" id="PTHR22811">
    <property type="entry name" value="TRANSMEMBRANE EMP24 DOMAIN-CONTAINING PROTEIN"/>
    <property type="match status" value="1"/>
</dbReference>
<evidence type="ECO:0000256" key="7">
    <source>
        <dbReference type="ARBA" id="ARBA00023136"/>
    </source>
</evidence>
<evidence type="ECO:0000256" key="9">
    <source>
        <dbReference type="SAM" id="Phobius"/>
    </source>
</evidence>
<dbReference type="RefSeq" id="XP_013585083.1">
    <property type="nucleotide sequence ID" value="XM_013729629.1"/>
</dbReference>
<keyword evidence="13" id="KW-1185">Reference proteome</keyword>
<name>A0A0D3CLC7_BRAOL</name>
<dbReference type="PROSITE" id="PS50866">
    <property type="entry name" value="GOLD"/>
    <property type="match status" value="1"/>
</dbReference>
<evidence type="ECO:0000256" key="10">
    <source>
        <dbReference type="SAM" id="SignalP"/>
    </source>
</evidence>
<keyword evidence="7 9" id="KW-0472">Membrane</keyword>
<evidence type="ECO:0000256" key="4">
    <source>
        <dbReference type="ARBA" id="ARBA00022729"/>
    </source>
</evidence>
<dbReference type="Proteomes" id="UP000032141">
    <property type="component" value="Chromosome C5"/>
</dbReference>
<dbReference type="GO" id="GO:0016020">
    <property type="term" value="C:membrane"/>
    <property type="evidence" value="ECO:0007669"/>
    <property type="project" value="UniProtKB-SubCell"/>
</dbReference>
<evidence type="ECO:0000256" key="1">
    <source>
        <dbReference type="ARBA" id="ARBA00004479"/>
    </source>
</evidence>
<reference evidence="12" key="2">
    <citation type="submission" date="2015-03" db="UniProtKB">
        <authorList>
            <consortium name="EnsemblPlants"/>
        </authorList>
    </citation>
    <scope>IDENTIFICATION</scope>
</reference>
<evidence type="ECO:0000256" key="2">
    <source>
        <dbReference type="ARBA" id="ARBA00007104"/>
    </source>
</evidence>
<dbReference type="OrthoDB" id="759142at2759"/>
<sequence>MTISPLLFIGLICLAGGGSLLPAAEAIWLTVPSSGERCVYEEIHANVVVVVDYLCIDQNNIGLGPTVDVRVNSAYGKELYKKTNETHGQFAFTTSESGTYLACFLIHHDQTHYTASNSTAIVNIDWKMGIQTKDWDAVAKKEKIEGVELELRKSSERITEIRANILYLKFRESAMREVNEKTNKRVAQLSFVSLGLCLIVSLFQVWHLKRFFLKKKLI</sequence>
<feature type="transmembrane region" description="Helical" evidence="9">
    <location>
        <begin position="186"/>
        <end position="206"/>
    </location>
</feature>
<feature type="domain" description="GOLD" evidence="11">
    <location>
        <begin position="36"/>
        <end position="153"/>
    </location>
</feature>
<dbReference type="EnsemblPlants" id="Bo5g137130.1">
    <property type="protein sequence ID" value="Bo5g137130.1"/>
    <property type="gene ID" value="Bo5g137130"/>
</dbReference>
<evidence type="ECO:0000256" key="6">
    <source>
        <dbReference type="ARBA" id="ARBA00023054"/>
    </source>
</evidence>
<dbReference type="GeneID" id="106294013"/>
<dbReference type="STRING" id="109376.A0A0D3CLC7"/>
<comment type="similarity">
    <text evidence="2 8">Belongs to the EMP24/GP25L family.</text>
</comment>
<feature type="chain" id="PRO_5002273915" description="GOLD domain-containing protein" evidence="10">
    <location>
        <begin position="27"/>
        <end position="218"/>
    </location>
</feature>
<keyword evidence="3 8" id="KW-0812">Transmembrane</keyword>
<evidence type="ECO:0000259" key="11">
    <source>
        <dbReference type="PROSITE" id="PS50866"/>
    </source>
</evidence>
<reference evidence="12 13" key="1">
    <citation type="journal article" date="2014" name="Genome Biol.">
        <title>Transcriptome and methylome profiling reveals relics of genome dominance in the mesopolyploid Brassica oleracea.</title>
        <authorList>
            <person name="Parkin I.A."/>
            <person name="Koh C."/>
            <person name="Tang H."/>
            <person name="Robinson S.J."/>
            <person name="Kagale S."/>
            <person name="Clarke W.E."/>
            <person name="Town C.D."/>
            <person name="Nixon J."/>
            <person name="Krishnakumar V."/>
            <person name="Bidwell S.L."/>
            <person name="Denoeud F."/>
            <person name="Belcram H."/>
            <person name="Links M.G."/>
            <person name="Just J."/>
            <person name="Clarke C."/>
            <person name="Bender T."/>
            <person name="Huebert T."/>
            <person name="Mason A.S."/>
            <person name="Pires J.C."/>
            <person name="Barker G."/>
            <person name="Moore J."/>
            <person name="Walley P.G."/>
            <person name="Manoli S."/>
            <person name="Batley J."/>
            <person name="Edwards D."/>
            <person name="Nelson M.N."/>
            <person name="Wang X."/>
            <person name="Paterson A.H."/>
            <person name="King G."/>
            <person name="Bancroft I."/>
            <person name="Chalhoub B."/>
            <person name="Sharpe A.G."/>
        </authorList>
    </citation>
    <scope>NUCLEOTIDE SEQUENCE</scope>
    <source>
        <strain evidence="12 13">cv. TO1000</strain>
    </source>
</reference>
<dbReference type="HOGENOM" id="CLU_066963_3_2_1"/>
<feature type="signal peptide" evidence="10">
    <location>
        <begin position="1"/>
        <end position="26"/>
    </location>
</feature>
<keyword evidence="6" id="KW-0175">Coiled coil</keyword>
<evidence type="ECO:0000313" key="12">
    <source>
        <dbReference type="EnsemblPlants" id="Bo5g137130.1"/>
    </source>
</evidence>
<evidence type="ECO:0000313" key="13">
    <source>
        <dbReference type="Proteomes" id="UP000032141"/>
    </source>
</evidence>
<protein>
    <recommendedName>
        <fullName evidence="11">GOLD domain-containing protein</fullName>
    </recommendedName>
</protein>
<evidence type="ECO:0000256" key="3">
    <source>
        <dbReference type="ARBA" id="ARBA00022692"/>
    </source>
</evidence>
<evidence type="ECO:0000256" key="8">
    <source>
        <dbReference type="RuleBase" id="RU003827"/>
    </source>
</evidence>
<evidence type="ECO:0000256" key="5">
    <source>
        <dbReference type="ARBA" id="ARBA00022989"/>
    </source>
</evidence>
<keyword evidence="5 9" id="KW-1133">Transmembrane helix</keyword>
<dbReference type="KEGG" id="boe:106294013"/>
<dbReference type="InterPro" id="IPR015720">
    <property type="entry name" value="Emp24-like"/>
</dbReference>
<dbReference type="OMA" id="AYMREIN"/>
<dbReference type="AlphaFoldDB" id="A0A0D3CLC7"/>
<accession>A0A0D3CLC7</accession>
<dbReference type="SMART" id="SM01190">
    <property type="entry name" value="EMP24_GP25L"/>
    <property type="match status" value="1"/>
</dbReference>
<dbReference type="InterPro" id="IPR009038">
    <property type="entry name" value="GOLD_dom"/>
</dbReference>
<dbReference type="eggNOG" id="KOG1691">
    <property type="taxonomic scope" value="Eukaryota"/>
</dbReference>
<comment type="subcellular location">
    <subcellularLocation>
        <location evidence="1 8">Membrane</location>
        <topology evidence="1 8">Single-pass type I membrane protein</topology>
    </subcellularLocation>
</comment>
<dbReference type="Pfam" id="PF01105">
    <property type="entry name" value="EMP24_GP25L"/>
    <property type="match status" value="1"/>
</dbReference>
<proteinExistence type="inferred from homology"/>
<organism evidence="12 13">
    <name type="scientific">Brassica oleracea var. oleracea</name>
    <dbReference type="NCBI Taxonomy" id="109376"/>
    <lineage>
        <taxon>Eukaryota</taxon>
        <taxon>Viridiplantae</taxon>
        <taxon>Streptophyta</taxon>
        <taxon>Embryophyta</taxon>
        <taxon>Tracheophyta</taxon>
        <taxon>Spermatophyta</taxon>
        <taxon>Magnoliopsida</taxon>
        <taxon>eudicotyledons</taxon>
        <taxon>Gunneridae</taxon>
        <taxon>Pentapetalae</taxon>
        <taxon>rosids</taxon>
        <taxon>malvids</taxon>
        <taxon>Brassicales</taxon>
        <taxon>Brassicaceae</taxon>
        <taxon>Brassiceae</taxon>
        <taxon>Brassica</taxon>
    </lineage>
</organism>
<keyword evidence="4 10" id="KW-0732">Signal</keyword>
<dbReference type="Gramene" id="Bo5g137130.1">
    <property type="protein sequence ID" value="Bo5g137130.1"/>
    <property type="gene ID" value="Bo5g137130"/>
</dbReference>